<dbReference type="EMBL" id="JARK01001400">
    <property type="protein sequence ID" value="EYC08691.1"/>
    <property type="molecule type" value="Genomic_DNA"/>
</dbReference>
<reference evidence="3" key="1">
    <citation type="journal article" date="2015" name="Nat. Genet.">
        <title>The genome and transcriptome of the zoonotic hookworm Ancylostoma ceylanicum identify infection-specific gene families.</title>
        <authorList>
            <person name="Schwarz E.M."/>
            <person name="Hu Y."/>
            <person name="Antoshechkin I."/>
            <person name="Miller M.M."/>
            <person name="Sternberg P.W."/>
            <person name="Aroian R.V."/>
        </authorList>
    </citation>
    <scope>NUCLEOTIDE SEQUENCE</scope>
    <source>
        <strain evidence="3">HY135</strain>
    </source>
</reference>
<name>A0A016U127_9BILA</name>
<evidence type="ECO:0000313" key="3">
    <source>
        <dbReference type="Proteomes" id="UP000024635"/>
    </source>
</evidence>
<organism evidence="2 3">
    <name type="scientific">Ancylostoma ceylanicum</name>
    <dbReference type="NCBI Taxonomy" id="53326"/>
    <lineage>
        <taxon>Eukaryota</taxon>
        <taxon>Metazoa</taxon>
        <taxon>Ecdysozoa</taxon>
        <taxon>Nematoda</taxon>
        <taxon>Chromadorea</taxon>
        <taxon>Rhabditida</taxon>
        <taxon>Rhabditina</taxon>
        <taxon>Rhabditomorpha</taxon>
        <taxon>Strongyloidea</taxon>
        <taxon>Ancylostomatidae</taxon>
        <taxon>Ancylostomatinae</taxon>
        <taxon>Ancylostoma</taxon>
    </lineage>
</organism>
<dbReference type="Proteomes" id="UP000024635">
    <property type="component" value="Unassembled WGS sequence"/>
</dbReference>
<sequence length="86" mass="9351">MQSPRRLRNTHTFVRSAENSSHRPGRRQLVQADRRGLGYDRGGSRTGGESPNGAGGRLGFHRSRFYAAAAHSLTDSPRTTAGVLCT</sequence>
<keyword evidence="3" id="KW-1185">Reference proteome</keyword>
<feature type="compositionally biased region" description="Polar residues" evidence="1">
    <location>
        <begin position="10"/>
        <end position="19"/>
    </location>
</feature>
<feature type="region of interest" description="Disordered" evidence="1">
    <location>
        <begin position="1"/>
        <end position="59"/>
    </location>
</feature>
<dbReference type="AlphaFoldDB" id="A0A016U127"/>
<protein>
    <submittedName>
        <fullName evidence="2">Uncharacterized protein</fullName>
    </submittedName>
</protein>
<evidence type="ECO:0000313" key="2">
    <source>
        <dbReference type="EMBL" id="EYC08691.1"/>
    </source>
</evidence>
<proteinExistence type="predicted"/>
<evidence type="ECO:0000256" key="1">
    <source>
        <dbReference type="SAM" id="MobiDB-lite"/>
    </source>
</evidence>
<accession>A0A016U127</accession>
<gene>
    <name evidence="2" type="primary">Acey_s0064.g3480</name>
    <name evidence="2" type="ORF">Y032_0064g3480</name>
</gene>
<comment type="caution">
    <text evidence="2">The sequence shown here is derived from an EMBL/GenBank/DDBJ whole genome shotgun (WGS) entry which is preliminary data.</text>
</comment>